<dbReference type="Gene3D" id="3.80.10.10">
    <property type="entry name" value="Ribonuclease Inhibitor"/>
    <property type="match status" value="1"/>
</dbReference>
<organism evidence="3 4">
    <name type="scientific">Eragrostis curvula</name>
    <name type="common">weeping love grass</name>
    <dbReference type="NCBI Taxonomy" id="38414"/>
    <lineage>
        <taxon>Eukaryota</taxon>
        <taxon>Viridiplantae</taxon>
        <taxon>Streptophyta</taxon>
        <taxon>Embryophyta</taxon>
        <taxon>Tracheophyta</taxon>
        <taxon>Spermatophyta</taxon>
        <taxon>Magnoliopsida</taxon>
        <taxon>Liliopsida</taxon>
        <taxon>Poales</taxon>
        <taxon>Poaceae</taxon>
        <taxon>PACMAD clade</taxon>
        <taxon>Chloridoideae</taxon>
        <taxon>Eragrostideae</taxon>
        <taxon>Eragrostidinae</taxon>
        <taxon>Eragrostis</taxon>
    </lineage>
</organism>
<dbReference type="PANTHER" id="PTHR45631">
    <property type="entry name" value="OS07G0107800 PROTEIN-RELATED"/>
    <property type="match status" value="1"/>
</dbReference>
<feature type="domain" description="Malectin-like" evidence="2">
    <location>
        <begin position="4"/>
        <end position="118"/>
    </location>
</feature>
<dbReference type="GO" id="GO:0016020">
    <property type="term" value="C:membrane"/>
    <property type="evidence" value="ECO:0007669"/>
    <property type="project" value="UniProtKB-SubCell"/>
</dbReference>
<dbReference type="Gramene" id="TVU11189">
    <property type="protein sequence ID" value="TVU11189"/>
    <property type="gene ID" value="EJB05_44758"/>
</dbReference>
<dbReference type="Proteomes" id="UP000324897">
    <property type="component" value="Chromosome 3"/>
</dbReference>
<evidence type="ECO:0000256" key="1">
    <source>
        <dbReference type="ARBA" id="ARBA00004167"/>
    </source>
</evidence>
<feature type="non-terminal residue" evidence="3">
    <location>
        <position position="1"/>
    </location>
</feature>
<name>A0A5J9TII2_9POAL</name>
<comment type="caution">
    <text evidence="3">The sequence shown here is derived from an EMBL/GenBank/DDBJ whole genome shotgun (WGS) entry which is preliminary data.</text>
</comment>
<dbReference type="AlphaFoldDB" id="A0A5J9TII2"/>
<keyword evidence="4" id="KW-1185">Reference proteome</keyword>
<protein>
    <recommendedName>
        <fullName evidence="2">Malectin-like domain-containing protein</fullName>
    </recommendedName>
</protein>
<evidence type="ECO:0000313" key="3">
    <source>
        <dbReference type="EMBL" id="TVU11189.1"/>
    </source>
</evidence>
<dbReference type="OrthoDB" id="544346at2759"/>
<dbReference type="InterPro" id="IPR032675">
    <property type="entry name" value="LRR_dom_sf"/>
</dbReference>
<evidence type="ECO:0000259" key="2">
    <source>
        <dbReference type="Pfam" id="PF12819"/>
    </source>
</evidence>
<dbReference type="InterPro" id="IPR001611">
    <property type="entry name" value="Leu-rich_rpt"/>
</dbReference>
<dbReference type="Pfam" id="PF00560">
    <property type="entry name" value="LRR_1"/>
    <property type="match status" value="2"/>
</dbReference>
<dbReference type="InterPro" id="IPR024788">
    <property type="entry name" value="Malectin-like_Carb-bd_dom"/>
</dbReference>
<reference evidence="3 4" key="1">
    <citation type="journal article" date="2019" name="Sci. Rep.">
        <title>A high-quality genome of Eragrostis curvula grass provides insights into Poaceae evolution and supports new strategies to enhance forage quality.</title>
        <authorList>
            <person name="Carballo J."/>
            <person name="Santos B.A.C.M."/>
            <person name="Zappacosta D."/>
            <person name="Garbus I."/>
            <person name="Selva J.P."/>
            <person name="Gallo C.A."/>
            <person name="Diaz A."/>
            <person name="Albertini E."/>
            <person name="Caccamo M."/>
            <person name="Echenique V."/>
        </authorList>
    </citation>
    <scope>NUCLEOTIDE SEQUENCE [LARGE SCALE GENOMIC DNA]</scope>
    <source>
        <strain evidence="4">cv. Victoria</strain>
        <tissue evidence="3">Leaf</tissue>
    </source>
</reference>
<dbReference type="Pfam" id="PF12819">
    <property type="entry name" value="Malectin_like"/>
    <property type="match status" value="1"/>
</dbReference>
<gene>
    <name evidence="3" type="ORF">EJB05_44758</name>
</gene>
<evidence type="ECO:0000313" key="4">
    <source>
        <dbReference type="Proteomes" id="UP000324897"/>
    </source>
</evidence>
<dbReference type="SUPFAM" id="SSF52058">
    <property type="entry name" value="L domain-like"/>
    <property type="match status" value="1"/>
</dbReference>
<dbReference type="PANTHER" id="PTHR45631:SF68">
    <property type="entry name" value="REPEAT FAMILY PROTEIN, PUTATIVE, EXPRESSED-RELATED"/>
    <property type="match status" value="1"/>
</dbReference>
<sequence>MTETPLRYPDDPFDRIWQSNSVRRANYLVDVAPGTERISTTKPIFVGTNEELPEKVKQTAVVGQDGSLNYRLDLEGFPGNAWAVSYFAEIEDLAPNETRKFNTLSGKNITGSIPMEVTKLSGLVELRLDGNSFTGQIPDFSECRNFHLENNLLTGELPPSLGDLPKLKELYQECSGIRSTELDRVHVQAISEFSKLYYGLLCRMY</sequence>
<comment type="subcellular location">
    <subcellularLocation>
        <location evidence="1">Membrane</location>
        <topology evidence="1">Single-pass membrane protein</topology>
    </subcellularLocation>
</comment>
<dbReference type="EMBL" id="RWGY01000039">
    <property type="protein sequence ID" value="TVU11189.1"/>
    <property type="molecule type" value="Genomic_DNA"/>
</dbReference>
<accession>A0A5J9TII2</accession>
<proteinExistence type="predicted"/>